<name>A0A9X3EJ05_9BACT</name>
<dbReference type="RefSeq" id="WP_267765610.1">
    <property type="nucleotide sequence ID" value="NZ_JAPNKE010000002.1"/>
</dbReference>
<comment type="caution">
    <text evidence="1">The sequence shown here is derived from an EMBL/GenBank/DDBJ whole genome shotgun (WGS) entry which is preliminary data.</text>
</comment>
<accession>A0A9X3EJ05</accession>
<protein>
    <submittedName>
        <fullName evidence="1">Uncharacterized protein</fullName>
    </submittedName>
</protein>
<sequence>MLLIGAGARLTHVGDLLRRFGFAVHEHYGVPTSAQMGDHSAHELRLAVVEEALCIGAGVDPLTLLREMPSQASIVIVPQSGSLRDQRATGDSTRCRYLPPSFSPLDLTLTIVDALKWRASGAN</sequence>
<dbReference type="Proteomes" id="UP001150924">
    <property type="component" value="Unassembled WGS sequence"/>
</dbReference>
<organism evidence="1 2">
    <name type="scientific">Nannocystis pusilla</name>
    <dbReference type="NCBI Taxonomy" id="889268"/>
    <lineage>
        <taxon>Bacteria</taxon>
        <taxon>Pseudomonadati</taxon>
        <taxon>Myxococcota</taxon>
        <taxon>Polyangia</taxon>
        <taxon>Nannocystales</taxon>
        <taxon>Nannocystaceae</taxon>
        <taxon>Nannocystis</taxon>
    </lineage>
</organism>
<gene>
    <name evidence="1" type="ORF">OV079_00555</name>
</gene>
<proteinExistence type="predicted"/>
<dbReference type="AlphaFoldDB" id="A0A9X3EJ05"/>
<dbReference type="EMBL" id="JAPNKE010000002">
    <property type="protein sequence ID" value="MCY1004080.1"/>
    <property type="molecule type" value="Genomic_DNA"/>
</dbReference>
<evidence type="ECO:0000313" key="2">
    <source>
        <dbReference type="Proteomes" id="UP001150924"/>
    </source>
</evidence>
<reference evidence="1" key="1">
    <citation type="submission" date="2022-11" db="EMBL/GenBank/DDBJ databases">
        <title>Minimal conservation of predation-associated metabolite biosynthetic gene clusters underscores biosynthetic potential of Myxococcota including descriptions for ten novel species: Archangium lansinium sp. nov., Myxococcus landrumus sp. nov., Nannocystis bai.</title>
        <authorList>
            <person name="Ahearne A."/>
            <person name="Stevens C."/>
            <person name="Phillips K."/>
        </authorList>
    </citation>
    <scope>NUCLEOTIDE SEQUENCE</scope>
    <source>
        <strain evidence="1">Na p29</strain>
    </source>
</reference>
<keyword evidence="2" id="KW-1185">Reference proteome</keyword>
<evidence type="ECO:0000313" key="1">
    <source>
        <dbReference type="EMBL" id="MCY1004080.1"/>
    </source>
</evidence>